<name>A0A383DVB6_9ZZZZ</name>
<proteinExistence type="predicted"/>
<dbReference type="EMBL" id="UINC01220529">
    <property type="protein sequence ID" value="SVE48487.1"/>
    <property type="molecule type" value="Genomic_DNA"/>
</dbReference>
<gene>
    <name evidence="1" type="ORF">METZ01_LOCUS501341</name>
</gene>
<protein>
    <submittedName>
        <fullName evidence="1">Uncharacterized protein</fullName>
    </submittedName>
</protein>
<dbReference type="AlphaFoldDB" id="A0A383DVB6"/>
<organism evidence="1">
    <name type="scientific">marine metagenome</name>
    <dbReference type="NCBI Taxonomy" id="408172"/>
    <lineage>
        <taxon>unclassified sequences</taxon>
        <taxon>metagenomes</taxon>
        <taxon>ecological metagenomes</taxon>
    </lineage>
</organism>
<reference evidence="1" key="1">
    <citation type="submission" date="2018-05" db="EMBL/GenBank/DDBJ databases">
        <authorList>
            <person name="Lanie J.A."/>
            <person name="Ng W.-L."/>
            <person name="Kazmierczak K.M."/>
            <person name="Andrzejewski T.M."/>
            <person name="Davidsen T.M."/>
            <person name="Wayne K.J."/>
            <person name="Tettelin H."/>
            <person name="Glass J.I."/>
            <person name="Rusch D."/>
            <person name="Podicherti R."/>
            <person name="Tsui H.-C.T."/>
            <person name="Winkler M.E."/>
        </authorList>
    </citation>
    <scope>NUCLEOTIDE SEQUENCE</scope>
</reference>
<accession>A0A383DVB6</accession>
<sequence>MNWKISIACLLFILLVAESAMARPQLRNHRRSRNSYSGSYRQTYDQQYRDLPTSSVIYDWDAIAKIDAADHIPIILDKPISGELEVSLTCLSNSAETHTIKTKLIGGRA</sequence>
<evidence type="ECO:0000313" key="1">
    <source>
        <dbReference type="EMBL" id="SVE48487.1"/>
    </source>
</evidence>
<feature type="non-terminal residue" evidence="1">
    <location>
        <position position="109"/>
    </location>
</feature>